<dbReference type="GeneID" id="66105364"/>
<comment type="similarity">
    <text evidence="1">Belongs to the CSN12 family.</text>
</comment>
<dbReference type="SMART" id="SM00753">
    <property type="entry name" value="PAM"/>
    <property type="match status" value="1"/>
</dbReference>
<dbReference type="GO" id="GO:0006368">
    <property type="term" value="P:transcription elongation by RNA polymerase II"/>
    <property type="evidence" value="ECO:0007669"/>
    <property type="project" value="TreeGrafter"/>
</dbReference>
<dbReference type="InterPro" id="IPR036388">
    <property type="entry name" value="WH-like_DNA-bd_sf"/>
</dbReference>
<protein>
    <recommendedName>
        <fullName evidence="2">PCI domain-containing protein</fullName>
    </recommendedName>
</protein>
<evidence type="ECO:0000256" key="1">
    <source>
        <dbReference type="ARBA" id="ARBA00025771"/>
    </source>
</evidence>
<dbReference type="InterPro" id="IPR000717">
    <property type="entry name" value="PCI_dom"/>
</dbReference>
<proteinExistence type="inferred from homology"/>
<dbReference type="Proteomes" id="UP000812287">
    <property type="component" value="Unassembled WGS sequence"/>
</dbReference>
<dbReference type="GO" id="GO:0016973">
    <property type="term" value="P:poly(A)+ mRNA export from nucleus"/>
    <property type="evidence" value="ECO:0007669"/>
    <property type="project" value="TreeGrafter"/>
</dbReference>
<evidence type="ECO:0000313" key="4">
    <source>
        <dbReference type="Proteomes" id="UP000812287"/>
    </source>
</evidence>
<dbReference type="InterPro" id="IPR045114">
    <property type="entry name" value="Csn12-like"/>
</dbReference>
<evidence type="ECO:0000259" key="2">
    <source>
        <dbReference type="PROSITE" id="PS50250"/>
    </source>
</evidence>
<dbReference type="OrthoDB" id="10252687at2759"/>
<dbReference type="AlphaFoldDB" id="A0A9P7VU98"/>
<name>A0A9P7VU98_9AGAR</name>
<reference evidence="3" key="1">
    <citation type="submission" date="2020-11" db="EMBL/GenBank/DDBJ databases">
        <title>Adaptations for nitrogen fixation in a non-lichenized fungal sporocarp promotes dispersal by wood-feeding termites.</title>
        <authorList>
            <consortium name="DOE Joint Genome Institute"/>
            <person name="Koch R.A."/>
            <person name="Yoon G."/>
            <person name="Arayal U."/>
            <person name="Lail K."/>
            <person name="Amirebrahimi M."/>
            <person name="Labutti K."/>
            <person name="Lipzen A."/>
            <person name="Riley R."/>
            <person name="Barry K."/>
            <person name="Henrissat B."/>
            <person name="Grigoriev I.V."/>
            <person name="Herr J.R."/>
            <person name="Aime M.C."/>
        </authorList>
    </citation>
    <scope>NUCLEOTIDE SEQUENCE</scope>
    <source>
        <strain evidence="3">MCA 3950</strain>
    </source>
</reference>
<sequence>MPVDFPTYLTQLNDALVAENGPNLAYLLRPTSPHGKDLVKQFRNPTVRRGPFGHYQGSIQSPWDDIAIQYVMVCSHVARRRPMEAFKEHTQLVSLFFRFFTENRGWTLPALFSILRDLRDLAFDADFFAKYNSLKSESMEEAARVIAKAFGNCMTDRTSSLDESRKWGVYYVVGLILKCYFRASRFVKRISLSKSILRALEANSDIPPLHMYPRSHQVTYRYYIGMLSFLNEEYAKSEEELTLAFYQCHTGAKSNQERILTYLLPLRILKGYLPSQELMDRFPTLKELYHPFIIAIRTGDISSYDRALDHNEKTLLDLNLWITLEKARELCLRGLFRRAWVASQKGSRLPISMFHSSLKISGIDVDEDEAECLVANMIYKGFMKGYISHEKRMVVLSNTNAFPKLAERSNPYGSI</sequence>
<keyword evidence="4" id="KW-1185">Reference proteome</keyword>
<comment type="caution">
    <text evidence="3">The sequence shown here is derived from an EMBL/GenBank/DDBJ whole genome shotgun (WGS) entry which is preliminary data.</text>
</comment>
<dbReference type="GO" id="GO:0070390">
    <property type="term" value="C:transcription export complex 2"/>
    <property type="evidence" value="ECO:0007669"/>
    <property type="project" value="TreeGrafter"/>
</dbReference>
<dbReference type="PROSITE" id="PS50250">
    <property type="entry name" value="PCI"/>
    <property type="match status" value="1"/>
</dbReference>
<dbReference type="PANTHER" id="PTHR12732:SF0">
    <property type="entry name" value="PCI DOMAIN-CONTAINING PROTEIN 2"/>
    <property type="match status" value="1"/>
</dbReference>
<dbReference type="RefSeq" id="XP_043041008.1">
    <property type="nucleotide sequence ID" value="XM_043183067.1"/>
</dbReference>
<accession>A0A9P7VU98</accession>
<organism evidence="3 4">
    <name type="scientific">Guyanagaster necrorhizus</name>
    <dbReference type="NCBI Taxonomy" id="856835"/>
    <lineage>
        <taxon>Eukaryota</taxon>
        <taxon>Fungi</taxon>
        <taxon>Dikarya</taxon>
        <taxon>Basidiomycota</taxon>
        <taxon>Agaricomycotina</taxon>
        <taxon>Agaricomycetes</taxon>
        <taxon>Agaricomycetidae</taxon>
        <taxon>Agaricales</taxon>
        <taxon>Marasmiineae</taxon>
        <taxon>Physalacriaceae</taxon>
        <taxon>Guyanagaster</taxon>
    </lineage>
</organism>
<evidence type="ECO:0000313" key="3">
    <source>
        <dbReference type="EMBL" id="KAG7447508.1"/>
    </source>
</evidence>
<dbReference type="Gene3D" id="1.10.10.10">
    <property type="entry name" value="Winged helix-like DNA-binding domain superfamily/Winged helix DNA-binding domain"/>
    <property type="match status" value="1"/>
</dbReference>
<dbReference type="GO" id="GO:0003690">
    <property type="term" value="F:double-stranded DNA binding"/>
    <property type="evidence" value="ECO:0007669"/>
    <property type="project" value="InterPro"/>
</dbReference>
<dbReference type="PANTHER" id="PTHR12732">
    <property type="entry name" value="UNCHARACTERIZED PROTEASOME COMPONENT REGION PCI-CONTAINING"/>
    <property type="match status" value="1"/>
</dbReference>
<dbReference type="EMBL" id="MU250531">
    <property type="protein sequence ID" value="KAG7447508.1"/>
    <property type="molecule type" value="Genomic_DNA"/>
</dbReference>
<dbReference type="GO" id="GO:0000973">
    <property type="term" value="P:post-transcriptional tethering of RNA polymerase II gene DNA at nuclear periphery"/>
    <property type="evidence" value="ECO:0007669"/>
    <property type="project" value="TreeGrafter"/>
</dbReference>
<dbReference type="GO" id="GO:0003723">
    <property type="term" value="F:RNA binding"/>
    <property type="evidence" value="ECO:0007669"/>
    <property type="project" value="InterPro"/>
</dbReference>
<dbReference type="Pfam" id="PF01399">
    <property type="entry name" value="PCI"/>
    <property type="match status" value="1"/>
</dbReference>
<gene>
    <name evidence="3" type="ORF">BT62DRAFT_891387</name>
</gene>
<feature type="domain" description="PCI" evidence="2">
    <location>
        <begin position="218"/>
        <end position="401"/>
    </location>
</feature>